<reference evidence="2 3" key="1">
    <citation type="submission" date="2013-11" db="EMBL/GenBank/DDBJ databases">
        <title>Genome sequencing of Stegodyphus mimosarum.</title>
        <authorList>
            <person name="Bechsgaard J."/>
        </authorList>
    </citation>
    <scope>NUCLEOTIDE SEQUENCE [LARGE SCALE GENOMIC DNA]</scope>
</reference>
<evidence type="ECO:0000256" key="1">
    <source>
        <dbReference type="ARBA" id="ARBA00022658"/>
    </source>
</evidence>
<keyword evidence="3" id="KW-1185">Reference proteome</keyword>
<dbReference type="Proteomes" id="UP000054359">
    <property type="component" value="Unassembled WGS sequence"/>
</dbReference>
<organism evidence="2 3">
    <name type="scientific">Stegodyphus mimosarum</name>
    <name type="common">African social velvet spider</name>
    <dbReference type="NCBI Taxonomy" id="407821"/>
    <lineage>
        <taxon>Eukaryota</taxon>
        <taxon>Metazoa</taxon>
        <taxon>Ecdysozoa</taxon>
        <taxon>Arthropoda</taxon>
        <taxon>Chelicerata</taxon>
        <taxon>Arachnida</taxon>
        <taxon>Araneae</taxon>
        <taxon>Araneomorphae</taxon>
        <taxon>Entelegynae</taxon>
        <taxon>Eresoidea</taxon>
        <taxon>Eresidae</taxon>
        <taxon>Stegodyphus</taxon>
    </lineage>
</organism>
<accession>A0A087TEU7</accession>
<proteinExistence type="predicted"/>
<evidence type="ECO:0000313" key="3">
    <source>
        <dbReference type="Proteomes" id="UP000054359"/>
    </source>
</evidence>
<dbReference type="STRING" id="407821.A0A087TEU7"/>
<gene>
    <name evidence="2" type="ORF">X975_11587</name>
</gene>
<dbReference type="OrthoDB" id="6422170at2759"/>
<sequence>MRHITAIVPSGQGVWISVQSSPVIHLYHVSTYNLLLELNITTSVTQMLNACDEIIRQHKLACLRVSSLCVEKGLLWIGTSAGIILNLTIPFISSTTTQIDVVPHIVGMSHGHFGHVRFLTSICALSGKDSFSSEGTSKQFSQFKYSDVTAGPSTSSAVPYSSLVISGGDGYEDFGNLTTTETAGRDDSTNHLLMWRV</sequence>
<dbReference type="Pfam" id="PF19056">
    <property type="entry name" value="WD40_2"/>
    <property type="match status" value="1"/>
</dbReference>
<dbReference type="AlphaFoldDB" id="A0A087TEU7"/>
<dbReference type="PANTHER" id="PTHR12877">
    <property type="entry name" value="RHO GUANINE NUCLEOTIDE EXCHANGE FACTOR"/>
    <property type="match status" value="1"/>
</dbReference>
<protein>
    <submittedName>
        <fullName evidence="2">Rho guanine nucleotide exchange factor 17</fullName>
    </submittedName>
</protein>
<dbReference type="GO" id="GO:0005085">
    <property type="term" value="F:guanyl-nucleotide exchange factor activity"/>
    <property type="evidence" value="ECO:0007669"/>
    <property type="project" value="UniProtKB-KW"/>
</dbReference>
<feature type="non-terminal residue" evidence="2">
    <location>
        <position position="197"/>
    </location>
</feature>
<dbReference type="GO" id="GO:0030036">
    <property type="term" value="P:actin cytoskeleton organization"/>
    <property type="evidence" value="ECO:0007669"/>
    <property type="project" value="TreeGrafter"/>
</dbReference>
<dbReference type="InterPro" id="IPR039919">
    <property type="entry name" value="ARHGEF10/ARHGEF17"/>
</dbReference>
<evidence type="ECO:0000313" key="2">
    <source>
        <dbReference type="EMBL" id="KFM63636.1"/>
    </source>
</evidence>
<dbReference type="OMA" id="FTHECIC"/>
<keyword evidence="1" id="KW-0344">Guanine-nucleotide releasing factor</keyword>
<dbReference type="EMBL" id="KK114894">
    <property type="protein sequence ID" value="KFM63636.1"/>
    <property type="molecule type" value="Genomic_DNA"/>
</dbReference>
<name>A0A087TEU7_STEMI</name>
<dbReference type="PANTHER" id="PTHR12877:SF15">
    <property type="entry name" value="RHO GUANINE NUCLEOTIDE EXCHANGE FACTOR 17"/>
    <property type="match status" value="1"/>
</dbReference>